<gene>
    <name evidence="1" type="ORF">Tcan_03623</name>
</gene>
<protein>
    <submittedName>
        <fullName evidence="1">Uncharacterized protein</fullName>
    </submittedName>
</protein>
<dbReference type="AlphaFoldDB" id="A0A0B2VPA8"/>
<accession>A0A0B2VPA8</accession>
<proteinExistence type="predicted"/>
<evidence type="ECO:0000313" key="1">
    <source>
        <dbReference type="EMBL" id="KHN85356.1"/>
    </source>
</evidence>
<name>A0A0B2VPA8_TOXCA</name>
<organism evidence="1 2">
    <name type="scientific">Toxocara canis</name>
    <name type="common">Canine roundworm</name>
    <dbReference type="NCBI Taxonomy" id="6265"/>
    <lineage>
        <taxon>Eukaryota</taxon>
        <taxon>Metazoa</taxon>
        <taxon>Ecdysozoa</taxon>
        <taxon>Nematoda</taxon>
        <taxon>Chromadorea</taxon>
        <taxon>Rhabditida</taxon>
        <taxon>Spirurina</taxon>
        <taxon>Ascaridomorpha</taxon>
        <taxon>Ascaridoidea</taxon>
        <taxon>Toxocaridae</taxon>
        <taxon>Toxocara</taxon>
    </lineage>
</organism>
<comment type="caution">
    <text evidence="1">The sequence shown here is derived from an EMBL/GenBank/DDBJ whole genome shotgun (WGS) entry which is preliminary data.</text>
</comment>
<dbReference type="EMBL" id="JPKZ01000807">
    <property type="protein sequence ID" value="KHN85356.1"/>
    <property type="molecule type" value="Genomic_DNA"/>
</dbReference>
<sequence length="154" mass="17970">MLSELDCYTTCDREQPEVCITSFSACTEQLFFLPVKLAIFCLRRVSLAPRQKGFHLKNKSFYVLFYNPQLLSFYFTNNFTYLICVRGCNSPSHKVITDGVELHISRRYRWELVSVAVKSRHSSSIRRSGERSERCAALSCMKRTSCMLSRKWLK</sequence>
<dbReference type="Proteomes" id="UP000031036">
    <property type="component" value="Unassembled WGS sequence"/>
</dbReference>
<keyword evidence="2" id="KW-1185">Reference proteome</keyword>
<evidence type="ECO:0000313" key="2">
    <source>
        <dbReference type="Proteomes" id="UP000031036"/>
    </source>
</evidence>
<reference evidence="1 2" key="1">
    <citation type="submission" date="2014-11" db="EMBL/GenBank/DDBJ databases">
        <title>Genetic blueprint of the zoonotic pathogen Toxocara canis.</title>
        <authorList>
            <person name="Zhu X.-Q."/>
            <person name="Korhonen P.K."/>
            <person name="Cai H."/>
            <person name="Young N.D."/>
            <person name="Nejsum P."/>
            <person name="von Samson-Himmelstjerna G."/>
            <person name="Boag P.R."/>
            <person name="Tan P."/>
            <person name="Li Q."/>
            <person name="Min J."/>
            <person name="Yang Y."/>
            <person name="Wang X."/>
            <person name="Fang X."/>
            <person name="Hall R.S."/>
            <person name="Hofmann A."/>
            <person name="Sternberg P.W."/>
            <person name="Jex A.R."/>
            <person name="Gasser R.B."/>
        </authorList>
    </citation>
    <scope>NUCLEOTIDE SEQUENCE [LARGE SCALE GENOMIC DNA]</scope>
    <source>
        <strain evidence="1">PN_DK_2014</strain>
    </source>
</reference>